<dbReference type="GO" id="GO:0032259">
    <property type="term" value="P:methylation"/>
    <property type="evidence" value="ECO:0007669"/>
    <property type="project" value="UniProtKB-KW"/>
</dbReference>
<dbReference type="InterPro" id="IPR040758">
    <property type="entry name" value="PrmC_N"/>
</dbReference>
<feature type="domain" description="Methyltransferase small" evidence="6">
    <location>
        <begin position="100"/>
        <end position="190"/>
    </location>
</feature>
<evidence type="ECO:0000259" key="6">
    <source>
        <dbReference type="Pfam" id="PF05175"/>
    </source>
</evidence>
<evidence type="ECO:0000256" key="2">
    <source>
        <dbReference type="ARBA" id="ARBA00022679"/>
    </source>
</evidence>
<sequence length="285" mass="29854">MMGSQALRLGIELLRAAGVPDPARDARALLAFAAGIAADRLSLHLGDMLSEEALERFDHAIAARAKRQPASQIIGQRLFWGRSFCVTPDVLDPRPETETLIVAALERPFTRVLDLGTGTGAILLTLLAESPETTGVGADLSPEALAVAERNARALELTDRAEFVLSDWWASVTGRFDLIVSNPPYIAEAEMAGLSPEVRDWEPHMALTPGGDGLDAYRAIIAGAGDALAPGGRLVMEIGPTQGAAVAALCRAAGLTDIAILPDLDGRDRVVTASAEGGTTAPHPA</sequence>
<dbReference type="Pfam" id="PF17827">
    <property type="entry name" value="PrmC_N"/>
    <property type="match status" value="1"/>
</dbReference>
<comment type="caution">
    <text evidence="8">The sequence shown here is derived from an EMBL/GenBank/DDBJ whole genome shotgun (WGS) entry which is preliminary data.</text>
</comment>
<gene>
    <name evidence="5 8" type="primary">prmC</name>
    <name evidence="8" type="ORF">DI533_02955</name>
</gene>
<accession>A0A2W5SCM9</accession>
<evidence type="ECO:0000313" key="8">
    <source>
        <dbReference type="EMBL" id="PZQ99636.1"/>
    </source>
</evidence>
<dbReference type="Proteomes" id="UP000248975">
    <property type="component" value="Unassembled WGS sequence"/>
</dbReference>
<dbReference type="InterPro" id="IPR029063">
    <property type="entry name" value="SAM-dependent_MTases_sf"/>
</dbReference>
<dbReference type="GO" id="GO:0003676">
    <property type="term" value="F:nucleic acid binding"/>
    <property type="evidence" value="ECO:0007669"/>
    <property type="project" value="InterPro"/>
</dbReference>
<dbReference type="SUPFAM" id="SSF53335">
    <property type="entry name" value="S-adenosyl-L-methionine-dependent methyltransferases"/>
    <property type="match status" value="1"/>
</dbReference>
<feature type="domain" description="Release factor glutamine methyltransferase N-terminal" evidence="7">
    <location>
        <begin position="5"/>
        <end position="75"/>
    </location>
</feature>
<dbReference type="InterPro" id="IPR007848">
    <property type="entry name" value="Small_mtfrase_dom"/>
</dbReference>
<keyword evidence="1 5" id="KW-0489">Methyltransferase</keyword>
<organism evidence="8 9">
    <name type="scientific">Cereibacter sphaeroides</name>
    <name type="common">Rhodobacter sphaeroides</name>
    <dbReference type="NCBI Taxonomy" id="1063"/>
    <lineage>
        <taxon>Bacteria</taxon>
        <taxon>Pseudomonadati</taxon>
        <taxon>Pseudomonadota</taxon>
        <taxon>Alphaproteobacteria</taxon>
        <taxon>Rhodobacterales</taxon>
        <taxon>Paracoccaceae</taxon>
        <taxon>Cereibacter</taxon>
    </lineage>
</organism>
<name>A0A2W5SCM9_CERSP</name>
<evidence type="ECO:0000256" key="5">
    <source>
        <dbReference type="HAMAP-Rule" id="MF_02126"/>
    </source>
</evidence>
<dbReference type="PROSITE" id="PS00092">
    <property type="entry name" value="N6_MTASE"/>
    <property type="match status" value="1"/>
</dbReference>
<keyword evidence="3 5" id="KW-0949">S-adenosyl-L-methionine</keyword>
<dbReference type="InterPro" id="IPR050320">
    <property type="entry name" value="N5-glutamine_MTase"/>
</dbReference>
<comment type="function">
    <text evidence="5">Methylates the class 1 translation termination release factors RF1/PrfA and RF2/PrfB on the glutamine residue of the universally conserved GGQ motif.</text>
</comment>
<feature type="binding site" evidence="5">
    <location>
        <position position="182"/>
    </location>
    <ligand>
        <name>S-adenosyl-L-methionine</name>
        <dbReference type="ChEBI" id="CHEBI:59789"/>
    </ligand>
</feature>
<feature type="binding site" evidence="5">
    <location>
        <position position="139"/>
    </location>
    <ligand>
        <name>S-adenosyl-L-methionine</name>
        <dbReference type="ChEBI" id="CHEBI:59789"/>
    </ligand>
</feature>
<evidence type="ECO:0000256" key="4">
    <source>
        <dbReference type="ARBA" id="ARBA00048391"/>
    </source>
</evidence>
<dbReference type="Gene3D" id="1.10.8.10">
    <property type="entry name" value="DNA helicase RuvA subunit, C-terminal domain"/>
    <property type="match status" value="1"/>
</dbReference>
<evidence type="ECO:0000259" key="7">
    <source>
        <dbReference type="Pfam" id="PF17827"/>
    </source>
</evidence>
<dbReference type="Pfam" id="PF05175">
    <property type="entry name" value="MTS"/>
    <property type="match status" value="1"/>
</dbReference>
<dbReference type="AlphaFoldDB" id="A0A2W5SCM9"/>
<dbReference type="EC" id="2.1.1.297" evidence="5"/>
<feature type="binding site" evidence="5">
    <location>
        <begin position="182"/>
        <end position="185"/>
    </location>
    <ligand>
        <name>substrate</name>
    </ligand>
</feature>
<comment type="catalytic activity">
    <reaction evidence="4 5">
        <text>L-glutaminyl-[peptide chain release factor] + S-adenosyl-L-methionine = N(5)-methyl-L-glutaminyl-[peptide chain release factor] + S-adenosyl-L-homocysteine + H(+)</text>
        <dbReference type="Rhea" id="RHEA:42896"/>
        <dbReference type="Rhea" id="RHEA-COMP:10271"/>
        <dbReference type="Rhea" id="RHEA-COMP:10272"/>
        <dbReference type="ChEBI" id="CHEBI:15378"/>
        <dbReference type="ChEBI" id="CHEBI:30011"/>
        <dbReference type="ChEBI" id="CHEBI:57856"/>
        <dbReference type="ChEBI" id="CHEBI:59789"/>
        <dbReference type="ChEBI" id="CHEBI:61891"/>
        <dbReference type="EC" id="2.1.1.297"/>
    </reaction>
</comment>
<comment type="similarity">
    <text evidence="5">Belongs to the protein N5-glutamine methyltransferase family. PrmC subfamily.</text>
</comment>
<dbReference type="HAMAP" id="MF_02126">
    <property type="entry name" value="RF_methyltr_PrmC"/>
    <property type="match status" value="1"/>
</dbReference>
<feature type="binding site" evidence="5">
    <location>
        <begin position="116"/>
        <end position="120"/>
    </location>
    <ligand>
        <name>S-adenosyl-L-methionine</name>
        <dbReference type="ChEBI" id="CHEBI:59789"/>
    </ligand>
</feature>
<dbReference type="GO" id="GO:0102559">
    <property type="term" value="F:peptide chain release factor N(5)-glutamine methyltransferase activity"/>
    <property type="evidence" value="ECO:0007669"/>
    <property type="project" value="UniProtKB-EC"/>
</dbReference>
<feature type="binding site" evidence="5">
    <location>
        <position position="168"/>
    </location>
    <ligand>
        <name>S-adenosyl-L-methionine</name>
        <dbReference type="ChEBI" id="CHEBI:59789"/>
    </ligand>
</feature>
<evidence type="ECO:0000256" key="1">
    <source>
        <dbReference type="ARBA" id="ARBA00022603"/>
    </source>
</evidence>
<dbReference type="InterPro" id="IPR002052">
    <property type="entry name" value="DNA_methylase_N6_adenine_CS"/>
</dbReference>
<protein>
    <recommendedName>
        <fullName evidence="5">Release factor glutamine methyltransferase</fullName>
        <shortName evidence="5">RF MTase</shortName>
        <ecNumber evidence="5">2.1.1.297</ecNumber>
    </recommendedName>
    <alternativeName>
        <fullName evidence="5">N5-glutamine methyltransferase PrmC</fullName>
    </alternativeName>
    <alternativeName>
        <fullName evidence="5">Protein-(glutamine-N5) MTase PrmC</fullName>
    </alternativeName>
    <alternativeName>
        <fullName evidence="5">Protein-glutamine N-methyltransferase PrmC</fullName>
    </alternativeName>
</protein>
<evidence type="ECO:0000313" key="9">
    <source>
        <dbReference type="Proteomes" id="UP000248975"/>
    </source>
</evidence>
<dbReference type="Gene3D" id="3.40.50.150">
    <property type="entry name" value="Vaccinia Virus protein VP39"/>
    <property type="match status" value="1"/>
</dbReference>
<keyword evidence="2 5" id="KW-0808">Transferase</keyword>
<proteinExistence type="inferred from homology"/>
<dbReference type="InterPro" id="IPR004556">
    <property type="entry name" value="HemK-like"/>
</dbReference>
<dbReference type="InterPro" id="IPR019874">
    <property type="entry name" value="RF_methyltr_PrmC"/>
</dbReference>
<dbReference type="NCBIfam" id="TIGR00536">
    <property type="entry name" value="hemK_fam"/>
    <property type="match status" value="1"/>
</dbReference>
<dbReference type="NCBIfam" id="TIGR03534">
    <property type="entry name" value="RF_mod_PrmC"/>
    <property type="match status" value="1"/>
</dbReference>
<evidence type="ECO:0000256" key="3">
    <source>
        <dbReference type="ARBA" id="ARBA00022691"/>
    </source>
</evidence>
<dbReference type="EMBL" id="QFQS01000001">
    <property type="protein sequence ID" value="PZQ99636.1"/>
    <property type="molecule type" value="Genomic_DNA"/>
</dbReference>
<dbReference type="PANTHER" id="PTHR18895">
    <property type="entry name" value="HEMK METHYLTRANSFERASE"/>
    <property type="match status" value="1"/>
</dbReference>
<dbReference type="PANTHER" id="PTHR18895:SF74">
    <property type="entry name" value="MTRF1L RELEASE FACTOR GLUTAMINE METHYLTRANSFERASE"/>
    <property type="match status" value="1"/>
</dbReference>
<dbReference type="CDD" id="cd02440">
    <property type="entry name" value="AdoMet_MTases"/>
    <property type="match status" value="1"/>
</dbReference>
<reference evidence="8 9" key="1">
    <citation type="submission" date="2017-08" db="EMBL/GenBank/DDBJ databases">
        <title>Infants hospitalized years apart are colonized by the same room-sourced microbial strains.</title>
        <authorList>
            <person name="Brooks B."/>
            <person name="Olm M.R."/>
            <person name="Firek B.A."/>
            <person name="Baker R."/>
            <person name="Thomas B.C."/>
            <person name="Morowitz M.J."/>
            <person name="Banfield J.F."/>
        </authorList>
    </citation>
    <scope>NUCLEOTIDE SEQUENCE [LARGE SCALE GENOMIC DNA]</scope>
    <source>
        <strain evidence="8">S2_003_000_R2_11</strain>
    </source>
</reference>